<dbReference type="RefSeq" id="WP_132684715.1">
    <property type="nucleotide sequence ID" value="NZ_SMLA01000033.1"/>
</dbReference>
<comment type="caution">
    <text evidence="1">The sequence shown here is derived from an EMBL/GenBank/DDBJ whole genome shotgun (WGS) entry which is preliminary data.</text>
</comment>
<dbReference type="AlphaFoldDB" id="A0A4R5BL66"/>
<dbReference type="Proteomes" id="UP000294723">
    <property type="component" value="Unassembled WGS sequence"/>
</dbReference>
<evidence type="ECO:0000313" key="1">
    <source>
        <dbReference type="EMBL" id="TDD85810.1"/>
    </source>
</evidence>
<accession>A0A4R5BL66</accession>
<proteinExistence type="predicted"/>
<sequence>MTSDVAALAVLLRKIQWLLDDVAYEVAAGRMDEIDLGQVAGVLEGVAKLLRSQGDLPALPDEDGEVESAKCEH</sequence>
<organism evidence="1 2">
    <name type="scientific">Saccharopolyspora karakumensis</name>
    <dbReference type="NCBI Taxonomy" id="2530386"/>
    <lineage>
        <taxon>Bacteria</taxon>
        <taxon>Bacillati</taxon>
        <taxon>Actinomycetota</taxon>
        <taxon>Actinomycetes</taxon>
        <taxon>Pseudonocardiales</taxon>
        <taxon>Pseudonocardiaceae</taxon>
        <taxon>Saccharopolyspora</taxon>
    </lineage>
</organism>
<evidence type="ECO:0000313" key="2">
    <source>
        <dbReference type="Proteomes" id="UP000294723"/>
    </source>
</evidence>
<keyword evidence="2" id="KW-1185">Reference proteome</keyword>
<protein>
    <recommendedName>
        <fullName evidence="3">Gas vesicle protein K</fullName>
    </recommendedName>
</protein>
<evidence type="ECO:0008006" key="3">
    <source>
        <dbReference type="Google" id="ProtNLM"/>
    </source>
</evidence>
<dbReference type="EMBL" id="SMLA01000033">
    <property type="protein sequence ID" value="TDD85810.1"/>
    <property type="molecule type" value="Genomic_DNA"/>
</dbReference>
<gene>
    <name evidence="1" type="ORF">E1202_20200</name>
</gene>
<reference evidence="1 2" key="1">
    <citation type="submission" date="2019-03" db="EMBL/GenBank/DDBJ databases">
        <title>Draft genome sequences of novel Actinobacteria.</title>
        <authorList>
            <person name="Sahin N."/>
            <person name="Ay H."/>
            <person name="Saygin H."/>
        </authorList>
    </citation>
    <scope>NUCLEOTIDE SEQUENCE [LARGE SCALE GENOMIC DNA]</scope>
    <source>
        <strain evidence="1 2">5K548</strain>
    </source>
</reference>
<name>A0A4R5BL66_9PSEU</name>